<dbReference type="GO" id="GO:0019290">
    <property type="term" value="P:siderophore biosynthetic process"/>
    <property type="evidence" value="ECO:0007669"/>
    <property type="project" value="InterPro"/>
</dbReference>
<organism evidence="7 8">
    <name type="scientific">Paludifilum halophilum</name>
    <dbReference type="NCBI Taxonomy" id="1642702"/>
    <lineage>
        <taxon>Bacteria</taxon>
        <taxon>Bacillati</taxon>
        <taxon>Bacillota</taxon>
        <taxon>Bacilli</taxon>
        <taxon>Bacillales</taxon>
        <taxon>Thermoactinomycetaceae</taxon>
        <taxon>Paludifilum</taxon>
    </lineage>
</organism>
<dbReference type="Gene3D" id="3.40.630.30">
    <property type="match status" value="1"/>
</dbReference>
<evidence type="ECO:0000256" key="3">
    <source>
        <dbReference type="ARBA" id="ARBA00020586"/>
    </source>
</evidence>
<dbReference type="GO" id="GO:0016410">
    <property type="term" value="F:N-acyltransferase activity"/>
    <property type="evidence" value="ECO:0007669"/>
    <property type="project" value="TreeGrafter"/>
</dbReference>
<protein>
    <recommendedName>
        <fullName evidence="3">Lysine N-acyltransferase MbtK</fullName>
    </recommendedName>
    <alternativeName>
        <fullName evidence="5">Mycobactin synthase protein K</fullName>
    </alternativeName>
</protein>
<dbReference type="GO" id="GO:0046677">
    <property type="term" value="P:response to antibiotic"/>
    <property type="evidence" value="ECO:0007669"/>
    <property type="project" value="UniProtKB-KW"/>
</dbReference>
<evidence type="ECO:0000256" key="1">
    <source>
        <dbReference type="ARBA" id="ARBA00003818"/>
    </source>
</evidence>
<evidence type="ECO:0000313" key="8">
    <source>
        <dbReference type="Proteomes" id="UP000215459"/>
    </source>
</evidence>
<keyword evidence="8" id="KW-1185">Reference proteome</keyword>
<dbReference type="EMBL" id="NOWF01000012">
    <property type="protein sequence ID" value="OYD06470.1"/>
    <property type="molecule type" value="Genomic_DNA"/>
</dbReference>
<dbReference type="InterPro" id="IPR000182">
    <property type="entry name" value="GNAT_dom"/>
</dbReference>
<dbReference type="SMART" id="SM01006">
    <property type="entry name" value="AlcB"/>
    <property type="match status" value="1"/>
</dbReference>
<sequence>MTSNTRETERAGKTFGLYHPTIQKRISFRPVEFEEDLERLHQWHHEPHVIPFWKLNIPLDRYRKHLKSFLADSHQDLHIGMLEGIPMSYWETYWAKDDVLGKHYDWHPADQGVHLLIGPPSYLGKGYALPLLQTITRWLFRHDATQKAVAEPDIRNEKMIHIFEKCGFRFQHEIELPDKRAALMFCHREPFIENWTEGVGSIDV</sequence>
<comment type="pathway">
    <text evidence="2">Siderophore biosynthesis.</text>
</comment>
<dbReference type="Proteomes" id="UP000215459">
    <property type="component" value="Unassembled WGS sequence"/>
</dbReference>
<dbReference type="PANTHER" id="PTHR31438">
    <property type="entry name" value="LYSINE N-ACYLTRANSFERASE C17G9.06C-RELATED"/>
    <property type="match status" value="1"/>
</dbReference>
<dbReference type="PROSITE" id="PS51186">
    <property type="entry name" value="GNAT"/>
    <property type="match status" value="1"/>
</dbReference>
<keyword evidence="4" id="KW-0046">Antibiotic resistance</keyword>
<dbReference type="OrthoDB" id="9795206at2"/>
<accession>A0A235B2D8</accession>
<evidence type="ECO:0000313" key="7">
    <source>
        <dbReference type="EMBL" id="OYD06470.1"/>
    </source>
</evidence>
<evidence type="ECO:0000256" key="4">
    <source>
        <dbReference type="ARBA" id="ARBA00023251"/>
    </source>
</evidence>
<comment type="caution">
    <text evidence="7">The sequence shown here is derived from an EMBL/GenBank/DDBJ whole genome shotgun (WGS) entry which is preliminary data.</text>
</comment>
<dbReference type="SUPFAM" id="SSF55729">
    <property type="entry name" value="Acyl-CoA N-acyltransferases (Nat)"/>
    <property type="match status" value="1"/>
</dbReference>
<evidence type="ECO:0000256" key="5">
    <source>
        <dbReference type="ARBA" id="ARBA00031122"/>
    </source>
</evidence>
<dbReference type="Pfam" id="PF13523">
    <property type="entry name" value="Acetyltransf_8"/>
    <property type="match status" value="1"/>
</dbReference>
<name>A0A235B2D8_9BACL</name>
<dbReference type="PANTHER" id="PTHR31438:SF1">
    <property type="entry name" value="LYSINE N-ACYLTRANSFERASE C17G9.06C-RELATED"/>
    <property type="match status" value="1"/>
</dbReference>
<dbReference type="InterPro" id="IPR019432">
    <property type="entry name" value="Acyltransferase_MbtK/IucB-like"/>
</dbReference>
<keyword evidence="7" id="KW-0808">Transferase</keyword>
<reference evidence="7 8" key="1">
    <citation type="submission" date="2017-07" db="EMBL/GenBank/DDBJ databases">
        <title>The genome sequence of Paludifilum halophilum highlights mechanisms for microbial adaptation to high salt environemnts.</title>
        <authorList>
            <person name="Belbahri L."/>
        </authorList>
    </citation>
    <scope>NUCLEOTIDE SEQUENCE [LARGE SCALE GENOMIC DNA]</scope>
    <source>
        <strain evidence="7 8">DSM 102817</strain>
    </source>
</reference>
<comment type="function">
    <text evidence="1">Acyltransferase required for the direct transfer of medium- to long-chain fatty acyl moieties from a carrier protein (MbtL) on to the epsilon-amino group of lysine residue in the mycobactin core.</text>
</comment>
<gene>
    <name evidence="7" type="ORF">CHM34_16405</name>
</gene>
<dbReference type="AlphaFoldDB" id="A0A235B2D8"/>
<evidence type="ECO:0000256" key="2">
    <source>
        <dbReference type="ARBA" id="ARBA00004924"/>
    </source>
</evidence>
<proteinExistence type="predicted"/>
<feature type="domain" description="N-acetyltransferase" evidence="6">
    <location>
        <begin position="26"/>
        <end position="189"/>
    </location>
</feature>
<dbReference type="InterPro" id="IPR016181">
    <property type="entry name" value="Acyl_CoA_acyltransferase"/>
</dbReference>
<evidence type="ECO:0000259" key="6">
    <source>
        <dbReference type="PROSITE" id="PS51186"/>
    </source>
</evidence>